<reference evidence="1" key="1">
    <citation type="submission" date="2021-08" db="EMBL/GenBank/DDBJ databases">
        <title>The first chromosome-level gecko genome reveals the dynamic sex chromosomes of Neotropical dwarf geckos (Sphaerodactylidae: Sphaerodactylus).</title>
        <authorList>
            <person name="Pinto B.J."/>
            <person name="Keating S.E."/>
            <person name="Gamble T."/>
        </authorList>
    </citation>
    <scope>NUCLEOTIDE SEQUENCE</scope>
    <source>
        <strain evidence="1">TG3544</strain>
    </source>
</reference>
<organism evidence="1 2">
    <name type="scientific">Sphaerodactylus townsendi</name>
    <dbReference type="NCBI Taxonomy" id="933632"/>
    <lineage>
        <taxon>Eukaryota</taxon>
        <taxon>Metazoa</taxon>
        <taxon>Chordata</taxon>
        <taxon>Craniata</taxon>
        <taxon>Vertebrata</taxon>
        <taxon>Euteleostomi</taxon>
        <taxon>Lepidosauria</taxon>
        <taxon>Squamata</taxon>
        <taxon>Bifurcata</taxon>
        <taxon>Gekkota</taxon>
        <taxon>Sphaerodactylidae</taxon>
        <taxon>Sphaerodactylus</taxon>
    </lineage>
</organism>
<proteinExistence type="predicted"/>
<gene>
    <name evidence="1" type="ORF">K3G42_026020</name>
</gene>
<accession>A0ACB8ET62</accession>
<comment type="caution">
    <text evidence="1">The sequence shown here is derived from an EMBL/GenBank/DDBJ whole genome shotgun (WGS) entry which is preliminary data.</text>
</comment>
<sequence length="159" mass="17357">MTKTIKCQQDISEQQEQQPTSLSLQGLPVKGTNATSRAEKDNKVVKHTVKSNKITMLKNDIHHCKTSGIFLRLGSGGLIADNDIHSNCEAGIDIRKGANPLILCNRIHSGLRSGIVVLGNGKGIIRSNQIYGNKEAGIYILYNGNPLVSAIHLKIRDEF</sequence>
<dbReference type="Proteomes" id="UP000827872">
    <property type="component" value="Linkage Group LG07"/>
</dbReference>
<dbReference type="EMBL" id="CM037620">
    <property type="protein sequence ID" value="KAH7995533.1"/>
    <property type="molecule type" value="Genomic_DNA"/>
</dbReference>
<evidence type="ECO:0000313" key="1">
    <source>
        <dbReference type="EMBL" id="KAH7995533.1"/>
    </source>
</evidence>
<protein>
    <submittedName>
        <fullName evidence="1">Uncharacterized protein</fullName>
    </submittedName>
</protein>
<keyword evidence="2" id="KW-1185">Reference proteome</keyword>
<evidence type="ECO:0000313" key="2">
    <source>
        <dbReference type="Proteomes" id="UP000827872"/>
    </source>
</evidence>
<name>A0ACB8ET62_9SAUR</name>